<reference evidence="2 3" key="1">
    <citation type="submission" date="2023-12" db="EMBL/GenBank/DDBJ databases">
        <title>Baltic Sea Cyanobacteria.</title>
        <authorList>
            <person name="Delbaje E."/>
            <person name="Fewer D.P."/>
            <person name="Shishido T.K."/>
        </authorList>
    </citation>
    <scope>NUCLEOTIDE SEQUENCE [LARGE SCALE GENOMIC DNA]</scope>
    <source>
        <strain evidence="2 3">UHCC 0281</strain>
    </source>
</reference>
<dbReference type="Proteomes" id="UP001302329">
    <property type="component" value="Unassembled WGS sequence"/>
</dbReference>
<keyword evidence="1" id="KW-0472">Membrane</keyword>
<dbReference type="EMBL" id="JAYGHY010000004">
    <property type="protein sequence ID" value="MEA5441362.1"/>
    <property type="molecule type" value="Genomic_DNA"/>
</dbReference>
<dbReference type="RefSeq" id="WP_323355507.1">
    <property type="nucleotide sequence ID" value="NZ_JAYGHY010000004.1"/>
</dbReference>
<evidence type="ECO:0000256" key="1">
    <source>
        <dbReference type="SAM" id="Phobius"/>
    </source>
</evidence>
<sequence length="50" mass="5383">MLPVLLVVLLAVGLSQWFVVPLVHLATPVFNLGWLGWVGLAALLWLFAGA</sequence>
<accession>A0ABU5SSK6</accession>
<comment type="caution">
    <text evidence="2">The sequence shown here is derived from an EMBL/GenBank/DDBJ whole genome shotgun (WGS) entry which is preliminary data.</text>
</comment>
<gene>
    <name evidence="2" type="ORF">VB739_02225</name>
</gene>
<keyword evidence="3" id="KW-1185">Reference proteome</keyword>
<name>A0ABU5SSK6_9CYAN</name>
<organism evidence="2 3">
    <name type="scientific">Cyanobium gracile UHCC 0281</name>
    <dbReference type="NCBI Taxonomy" id="3110309"/>
    <lineage>
        <taxon>Bacteria</taxon>
        <taxon>Bacillati</taxon>
        <taxon>Cyanobacteriota</taxon>
        <taxon>Cyanophyceae</taxon>
        <taxon>Synechococcales</taxon>
        <taxon>Prochlorococcaceae</taxon>
        <taxon>Cyanobium</taxon>
    </lineage>
</organism>
<feature type="transmembrane region" description="Helical" evidence="1">
    <location>
        <begin position="25"/>
        <end position="48"/>
    </location>
</feature>
<keyword evidence="1" id="KW-1133">Transmembrane helix</keyword>
<protein>
    <submittedName>
        <fullName evidence="2">Uncharacterized protein</fullName>
    </submittedName>
</protein>
<evidence type="ECO:0000313" key="3">
    <source>
        <dbReference type="Proteomes" id="UP001302329"/>
    </source>
</evidence>
<proteinExistence type="predicted"/>
<keyword evidence="1" id="KW-0812">Transmembrane</keyword>
<evidence type="ECO:0000313" key="2">
    <source>
        <dbReference type="EMBL" id="MEA5441362.1"/>
    </source>
</evidence>